<name>A0ABZ0L753_9BACL</name>
<dbReference type="EMBL" id="CP129118">
    <property type="protein sequence ID" value="WOV88386.1"/>
    <property type="molecule type" value="Genomic_DNA"/>
</dbReference>
<reference evidence="1 2" key="1">
    <citation type="submission" date="2023-06" db="EMBL/GenBank/DDBJ databases">
        <title>Sporosarcina sp. nov., isolated from Korean tranditional fermented seafood 'Jeotgal'.</title>
        <authorList>
            <person name="Yang A.I."/>
            <person name="Shin N.-R."/>
        </authorList>
    </citation>
    <scope>NUCLEOTIDE SEQUENCE [LARGE SCALE GENOMIC DNA]</scope>
    <source>
        <strain evidence="1 2">T2O-4</strain>
    </source>
</reference>
<sequence>MEKEDAIIQAMMELSAQLKELKSDMTTGFAEVRADIAKLDDKIETVDAKVDVLSQSLIRTQADVLRLKRA</sequence>
<dbReference type="Proteomes" id="UP001303902">
    <property type="component" value="Chromosome"/>
</dbReference>
<gene>
    <name evidence="1" type="ORF">QWT69_04485</name>
</gene>
<evidence type="ECO:0000313" key="1">
    <source>
        <dbReference type="EMBL" id="WOV88386.1"/>
    </source>
</evidence>
<proteinExistence type="predicted"/>
<keyword evidence="2" id="KW-1185">Reference proteome</keyword>
<organism evidence="1 2">
    <name type="scientific">Sporosarcina oncorhynchi</name>
    <dbReference type="NCBI Taxonomy" id="3056444"/>
    <lineage>
        <taxon>Bacteria</taxon>
        <taxon>Bacillati</taxon>
        <taxon>Bacillota</taxon>
        <taxon>Bacilli</taxon>
        <taxon>Bacillales</taxon>
        <taxon>Caryophanaceae</taxon>
        <taxon>Sporosarcina</taxon>
    </lineage>
</organism>
<protein>
    <submittedName>
        <fullName evidence="1">Uncharacterized protein</fullName>
    </submittedName>
</protein>
<accession>A0ABZ0L753</accession>
<dbReference type="RefSeq" id="WP_317969389.1">
    <property type="nucleotide sequence ID" value="NZ_CP129118.1"/>
</dbReference>
<evidence type="ECO:0000313" key="2">
    <source>
        <dbReference type="Proteomes" id="UP001303902"/>
    </source>
</evidence>